<protein>
    <recommendedName>
        <fullName evidence="14">ATP-dependent 6-phosphofructokinase</fullName>
        <shortName evidence="14">ATP-PFK</shortName>
        <shortName evidence="14">Phosphofructokinase</shortName>
        <ecNumber evidence="14">2.7.1.11</ecNumber>
    </recommendedName>
    <alternativeName>
        <fullName evidence="14">Phosphohexokinase</fullName>
    </alternativeName>
</protein>
<reference evidence="17" key="1">
    <citation type="submission" date="2023-06" db="EMBL/GenBank/DDBJ databases">
        <authorList>
            <consortium name="Lawrence Berkeley National Laboratory"/>
            <person name="Ahrendt S."/>
            <person name="Sahu N."/>
            <person name="Indic B."/>
            <person name="Wong-Bajracharya J."/>
            <person name="Merenyi Z."/>
            <person name="Ke H.-M."/>
            <person name="Monk M."/>
            <person name="Kocsube S."/>
            <person name="Drula E."/>
            <person name="Lipzen A."/>
            <person name="Balint B."/>
            <person name="Henrissat B."/>
            <person name="Andreopoulos B."/>
            <person name="Martin F.M."/>
            <person name="Harder C.B."/>
            <person name="Rigling D."/>
            <person name="Ford K.L."/>
            <person name="Foster G.D."/>
            <person name="Pangilinan J."/>
            <person name="Papanicolaou A."/>
            <person name="Barry K."/>
            <person name="LaButti K."/>
            <person name="Viragh M."/>
            <person name="Koriabine M."/>
            <person name="Yan M."/>
            <person name="Riley R."/>
            <person name="Champramary S."/>
            <person name="Plett K.L."/>
            <person name="Tsai I.J."/>
            <person name="Slot J."/>
            <person name="Sipos G."/>
            <person name="Plett J."/>
            <person name="Nagy L.G."/>
            <person name="Grigoriev I.V."/>
        </authorList>
    </citation>
    <scope>NUCLEOTIDE SEQUENCE</scope>
    <source>
        <strain evidence="17">CCBAS 213</strain>
    </source>
</reference>
<feature type="binding site" evidence="14">
    <location>
        <position position="155"/>
    </location>
    <ligand>
        <name>Mg(2+)</name>
        <dbReference type="ChEBI" id="CHEBI:18420"/>
        <note>catalytic</note>
    </ligand>
</feature>
<feature type="binding site" description="in other chain" evidence="14">
    <location>
        <begin position="200"/>
        <end position="202"/>
    </location>
    <ligand>
        <name>substrate</name>
        <note>ligand shared between dimeric partners</note>
    </ligand>
</feature>
<comment type="caution">
    <text evidence="17">The sequence shown here is derived from an EMBL/GenBank/DDBJ whole genome shotgun (WGS) entry which is preliminary data.</text>
</comment>
<dbReference type="GO" id="GO:0030388">
    <property type="term" value="P:fructose 1,6-bisphosphate metabolic process"/>
    <property type="evidence" value="ECO:0007669"/>
    <property type="project" value="TreeGrafter"/>
</dbReference>
<evidence type="ECO:0000256" key="3">
    <source>
        <dbReference type="ARBA" id="ARBA00004679"/>
    </source>
</evidence>
<dbReference type="GO" id="GO:0048029">
    <property type="term" value="F:monosaccharide binding"/>
    <property type="evidence" value="ECO:0007669"/>
    <property type="project" value="TreeGrafter"/>
</dbReference>
<proteinExistence type="inferred from homology"/>
<name>A0AA39NQ52_ARMTA</name>
<dbReference type="GO" id="GO:0046872">
    <property type="term" value="F:metal ion binding"/>
    <property type="evidence" value="ECO:0007669"/>
    <property type="project" value="UniProtKB-KW"/>
</dbReference>
<dbReference type="GO" id="GO:0070095">
    <property type="term" value="F:fructose-6-phosphate binding"/>
    <property type="evidence" value="ECO:0007669"/>
    <property type="project" value="TreeGrafter"/>
</dbReference>
<comment type="similarity">
    <text evidence="14">Belongs to the phosphofructokinase type A (PFKA) family. ATP-dependent PFK group I subfamily. Eukaryotic two domain clade 'E' sub-subfamily.</text>
</comment>
<feature type="binding site" description="in other chain" evidence="14">
    <location>
        <begin position="244"/>
        <end position="246"/>
    </location>
    <ligand>
        <name>substrate</name>
        <note>ligand shared between dimeric partners</note>
    </ligand>
</feature>
<dbReference type="GO" id="GO:0061621">
    <property type="term" value="P:canonical glycolysis"/>
    <property type="evidence" value="ECO:0007669"/>
    <property type="project" value="TreeGrafter"/>
</dbReference>
<keyword evidence="6 14" id="KW-0808">Transferase</keyword>
<accession>A0AA39NQ52</accession>
<dbReference type="FunFam" id="3.40.50.460:FF:000008">
    <property type="entry name" value="ATP-dependent 6-phosphofructokinase"/>
    <property type="match status" value="1"/>
</dbReference>
<dbReference type="SUPFAM" id="SSF53784">
    <property type="entry name" value="Phosphofructokinase"/>
    <property type="match status" value="2"/>
</dbReference>
<dbReference type="NCBIfam" id="TIGR02478">
    <property type="entry name" value="6PF1K_euk"/>
    <property type="match status" value="1"/>
</dbReference>
<keyword evidence="10 14" id="KW-0067">ATP-binding</keyword>
<feature type="region of interest" description="N-terminal catalytic PFK domain 1" evidence="14">
    <location>
        <begin position="1"/>
        <end position="427"/>
    </location>
</feature>
<feature type="domain" description="Phosphofructokinase" evidence="16">
    <location>
        <begin position="2"/>
        <end position="361"/>
    </location>
</feature>
<evidence type="ECO:0000256" key="14">
    <source>
        <dbReference type="HAMAP-Rule" id="MF_03184"/>
    </source>
</evidence>
<organism evidence="17 18">
    <name type="scientific">Armillaria tabescens</name>
    <name type="common">Ringless honey mushroom</name>
    <name type="synonym">Agaricus tabescens</name>
    <dbReference type="NCBI Taxonomy" id="1929756"/>
    <lineage>
        <taxon>Eukaryota</taxon>
        <taxon>Fungi</taxon>
        <taxon>Dikarya</taxon>
        <taxon>Basidiomycota</taxon>
        <taxon>Agaricomycotina</taxon>
        <taxon>Agaricomycetes</taxon>
        <taxon>Agaricomycetidae</taxon>
        <taxon>Agaricales</taxon>
        <taxon>Marasmiineae</taxon>
        <taxon>Physalacriaceae</taxon>
        <taxon>Desarmillaria</taxon>
    </lineage>
</organism>
<comment type="caution">
    <text evidence="14">Lacks conserved residue(s) required for the propagation of feature annotation.</text>
</comment>
<feature type="binding site" evidence="14">
    <location>
        <position position="329"/>
    </location>
    <ligand>
        <name>substrate</name>
        <note>ligand shared between dimeric partners</note>
    </ligand>
</feature>
<dbReference type="InterPro" id="IPR000023">
    <property type="entry name" value="Phosphofructokinase_dom"/>
</dbReference>
<feature type="binding site" evidence="14">
    <location>
        <position position="605"/>
    </location>
    <ligand>
        <name>beta-D-fructose 2,6-bisphosphate</name>
        <dbReference type="ChEBI" id="CHEBI:58579"/>
        <note>allosteric activator; ligand shared between dimeric partners</note>
    </ligand>
</feature>
<comment type="similarity">
    <text evidence="15">Belongs to the phosphofructokinase type A (PFKA) family. ATP-dependent PFK group I subfamily. Eukaryotic two domain clade "E" sub-subfamily.</text>
</comment>
<evidence type="ECO:0000256" key="1">
    <source>
        <dbReference type="ARBA" id="ARBA00001946"/>
    </source>
</evidence>
<sequence length="812" mass="88353">MKIAILTSGGDSAGMNAVVRAAVKAGIIKGCEMWVVREGYEGLVLGNTEDKPPHVQDTPQIAEGVDVTLVENLRFGDGELLKNGMGDYSNSKGRSLKGRYIVRVGWDDVRAWFAEGGTLIGTARSAAFRTHEGRLAAAHNMIKEGIDALLVCGGDGSLTGADVFRAEWPSLVGELQSQSKITEAQATTHRHLRIVGLVGSIDNDMSLTDLTIGAPTALHRICEAIDNINSTATSHSRAFVLEVMGRHCGWLALLAGVSGGADFIFIPERPPKVTPWEDEMCAAIHRHREVGKRKTIVIVAEGALDCNLNPIRAEYVKDVLSERLGLDTRVTTLGHTQRGGKPCAMDRILPTLQAVEAIDALLEATPDTPSYMIGMQENKISRVPLVGAVTMTKAVATAIADKDFEKAMSLRDPEFRESLEGFHAVSVLDEEKRLPPAQRMRVAILHMGAPAGGMNAATRAAVRYCIRQGHTPFAINNGFRGLLDDNISEMSWLGVDSWMARGGSELGTNRVLPSIDLGAVAAKFQEYSFQAFMMIGGFEAFSALLILEEGRKYYPAFHIPLVHLPATISNNVPMTDYSLGSDTSLNALVDACDAIKQSASASRNRVFVVETQGGNCGYIATMGALAVGASLVYTPEQGISLDTLRRDVRYLKMRYSLDVKGKSEGRLVIQNEAASQVYTTPVITKVFKEEGRDLFDSRSASLGHTLQGGIPSPTDRARAVRLSLKCMAFIEREHDKLMKQHPKTRHASPDSAAVITIQSSSIKWVPVQDMVHHADMKNRRGQNPWWASMKELVEALAGRPQIVKLHDWDLIG</sequence>
<dbReference type="Pfam" id="PF00365">
    <property type="entry name" value="PFK"/>
    <property type="match status" value="2"/>
</dbReference>
<dbReference type="RefSeq" id="XP_060339602.1">
    <property type="nucleotide sequence ID" value="XM_060483053.1"/>
</dbReference>
<feature type="binding site" description="in other chain" evidence="14">
    <location>
        <position position="510"/>
    </location>
    <ligand>
        <name>beta-D-fructose 2,6-bisphosphate</name>
        <dbReference type="ChEBI" id="CHEBI:58579"/>
        <note>allosteric activator; ligand shared between dimeric partners</note>
    </ligand>
</feature>
<feature type="binding site" evidence="14">
    <location>
        <begin position="124"/>
        <end position="125"/>
    </location>
    <ligand>
        <name>ATP</name>
        <dbReference type="ChEBI" id="CHEBI:30616"/>
    </ligand>
</feature>
<evidence type="ECO:0000259" key="16">
    <source>
        <dbReference type="Pfam" id="PF00365"/>
    </source>
</evidence>
<evidence type="ECO:0000256" key="10">
    <source>
        <dbReference type="ARBA" id="ARBA00022840"/>
    </source>
</evidence>
<keyword evidence="18" id="KW-1185">Reference proteome</keyword>
<dbReference type="AlphaFoldDB" id="A0AA39NQ52"/>
<evidence type="ECO:0000256" key="8">
    <source>
        <dbReference type="ARBA" id="ARBA00022741"/>
    </source>
</evidence>
<dbReference type="Proteomes" id="UP001175211">
    <property type="component" value="Unassembled WGS sequence"/>
</dbReference>
<keyword evidence="4 14" id="KW-0963">Cytoplasm</keyword>
<dbReference type="GO" id="GO:0005739">
    <property type="term" value="C:mitochondrion"/>
    <property type="evidence" value="ECO:0007669"/>
    <property type="project" value="TreeGrafter"/>
</dbReference>
<comment type="cofactor">
    <cofactor evidence="1 14">
        <name>Mg(2+)</name>
        <dbReference type="ChEBI" id="CHEBI:18420"/>
    </cofactor>
</comment>
<dbReference type="GO" id="GO:0003872">
    <property type="term" value="F:6-phosphofructokinase activity"/>
    <property type="evidence" value="ECO:0007669"/>
    <property type="project" value="UniProtKB-UniRule"/>
</dbReference>
<dbReference type="Gene3D" id="3.40.50.450">
    <property type="match status" value="3"/>
</dbReference>
<evidence type="ECO:0000256" key="13">
    <source>
        <dbReference type="ARBA" id="ARBA00048070"/>
    </source>
</evidence>
<feature type="binding site" evidence="14">
    <location>
        <begin position="154"/>
        <end position="157"/>
    </location>
    <ligand>
        <name>ATP</name>
        <dbReference type="ChEBI" id="CHEBI:30616"/>
    </ligand>
</feature>
<evidence type="ECO:0000256" key="7">
    <source>
        <dbReference type="ARBA" id="ARBA00022723"/>
    </source>
</evidence>
<evidence type="ECO:0000256" key="4">
    <source>
        <dbReference type="ARBA" id="ARBA00022490"/>
    </source>
</evidence>
<comment type="pathway">
    <text evidence="3 14 15">Carbohydrate degradation; glycolysis; D-glyceraldehyde 3-phosphate and glycerone phosphate from D-glucose: step 3/4.</text>
</comment>
<dbReference type="EMBL" id="JAUEPS010000001">
    <property type="protein sequence ID" value="KAK0469809.1"/>
    <property type="molecule type" value="Genomic_DNA"/>
</dbReference>
<feature type="binding site" description="in other chain" evidence="14">
    <location>
        <position position="779"/>
    </location>
    <ligand>
        <name>beta-D-fructose 2,6-bisphosphate</name>
        <dbReference type="ChEBI" id="CHEBI:58579"/>
        <note>allosteric activator; ligand shared between dimeric partners</note>
    </ligand>
</feature>
<evidence type="ECO:0000256" key="11">
    <source>
        <dbReference type="ARBA" id="ARBA00022842"/>
    </source>
</evidence>
<evidence type="ECO:0000256" key="12">
    <source>
        <dbReference type="ARBA" id="ARBA00023152"/>
    </source>
</evidence>
<keyword evidence="5 14" id="KW-0021">Allosteric enzyme</keyword>
<dbReference type="EC" id="2.7.1.11" evidence="14"/>
<evidence type="ECO:0000256" key="5">
    <source>
        <dbReference type="ARBA" id="ARBA00022533"/>
    </source>
</evidence>
<feature type="binding site" description="in other chain" evidence="14">
    <location>
        <position position="672"/>
    </location>
    <ligand>
        <name>beta-D-fructose 2,6-bisphosphate</name>
        <dbReference type="ChEBI" id="CHEBI:58579"/>
        <note>allosteric activator; ligand shared between dimeric partners</note>
    </ligand>
</feature>
<dbReference type="PRINTS" id="PR00476">
    <property type="entry name" value="PHFRCTKINASE"/>
</dbReference>
<feature type="region of interest" description="C-terminal regulatory PFK domain 2" evidence="14">
    <location>
        <begin position="441"/>
        <end position="812"/>
    </location>
</feature>
<dbReference type="PIRSF" id="PIRSF000533">
    <property type="entry name" value="ATP_PFK_euk"/>
    <property type="match status" value="1"/>
</dbReference>
<gene>
    <name evidence="17" type="ORF">EV420DRAFT_67690</name>
</gene>
<comment type="subunit">
    <text evidence="14">Homotetramer.</text>
</comment>
<dbReference type="Gene3D" id="3.40.50.460">
    <property type="entry name" value="Phosphofructokinase domain"/>
    <property type="match status" value="2"/>
</dbReference>
<keyword evidence="11 14" id="KW-0460">Magnesium</keyword>
<dbReference type="FunFam" id="3.40.50.460:FF:000007">
    <property type="entry name" value="ATP-dependent 6-phosphofructokinase"/>
    <property type="match status" value="1"/>
</dbReference>
<feature type="binding site" evidence="14">
    <location>
        <position position="237"/>
    </location>
    <ligand>
        <name>substrate</name>
        <note>ligand shared between dimeric partners</note>
    </ligand>
</feature>
<feature type="binding site" description="in other chain" evidence="14">
    <location>
        <begin position="335"/>
        <end position="338"/>
    </location>
    <ligand>
        <name>substrate</name>
        <note>ligand shared between dimeric partners</note>
    </ligand>
</feature>
<dbReference type="PANTHER" id="PTHR13697:SF4">
    <property type="entry name" value="ATP-DEPENDENT 6-PHOSPHOFRUCTOKINASE"/>
    <property type="match status" value="1"/>
</dbReference>
<feature type="active site" description="Proton acceptor" evidence="14">
    <location>
        <position position="202"/>
    </location>
</feature>
<dbReference type="InterPro" id="IPR015912">
    <property type="entry name" value="Phosphofructokinase_CS"/>
</dbReference>
<evidence type="ECO:0000256" key="9">
    <source>
        <dbReference type="ARBA" id="ARBA00022777"/>
    </source>
</evidence>
<comment type="activity regulation">
    <text evidence="14">Allosterically activated by ADP, AMP, or fructose 2,6-bisphosphate, and allosterically inhibited by ATP or citrate.</text>
</comment>
<evidence type="ECO:0000313" key="17">
    <source>
        <dbReference type="EMBL" id="KAK0469809.1"/>
    </source>
</evidence>
<keyword evidence="7 14" id="KW-0479">Metal-binding</keyword>
<dbReference type="InterPro" id="IPR009161">
    <property type="entry name" value="6-Pfructokinase_euk"/>
</dbReference>
<comment type="function">
    <text evidence="14">Catalyzes the phosphorylation of D-fructose 6-phosphate to fructose 1,6-bisphosphate by ATP, the first committing step of glycolysis.</text>
</comment>
<dbReference type="InterPro" id="IPR035966">
    <property type="entry name" value="PKF_sf"/>
</dbReference>
<evidence type="ECO:0000256" key="6">
    <source>
        <dbReference type="ARBA" id="ARBA00022679"/>
    </source>
</evidence>
<dbReference type="GO" id="GO:0042802">
    <property type="term" value="F:identical protein binding"/>
    <property type="evidence" value="ECO:0007669"/>
    <property type="project" value="TreeGrafter"/>
</dbReference>
<evidence type="ECO:0000256" key="2">
    <source>
        <dbReference type="ARBA" id="ARBA00004496"/>
    </source>
</evidence>
<evidence type="ECO:0000313" key="18">
    <source>
        <dbReference type="Proteomes" id="UP001175211"/>
    </source>
</evidence>
<dbReference type="PANTHER" id="PTHR13697">
    <property type="entry name" value="PHOSPHOFRUCTOKINASE"/>
    <property type="match status" value="1"/>
</dbReference>
<dbReference type="GeneID" id="85366601"/>
<dbReference type="GO" id="GO:0006002">
    <property type="term" value="P:fructose 6-phosphate metabolic process"/>
    <property type="evidence" value="ECO:0007669"/>
    <property type="project" value="InterPro"/>
</dbReference>
<feature type="binding site" description="in other chain" evidence="14">
    <location>
        <begin position="612"/>
        <end position="614"/>
    </location>
    <ligand>
        <name>beta-D-fructose 2,6-bisphosphate</name>
        <dbReference type="ChEBI" id="CHEBI:58579"/>
        <note>allosteric activator; ligand shared between dimeric partners</note>
    </ligand>
</feature>
<feature type="binding site" evidence="14">
    <location>
        <position position="698"/>
    </location>
    <ligand>
        <name>beta-D-fructose 2,6-bisphosphate</name>
        <dbReference type="ChEBI" id="CHEBI:58579"/>
        <note>allosteric activator; ligand shared between dimeric partners</note>
    </ligand>
</feature>
<evidence type="ECO:0000256" key="15">
    <source>
        <dbReference type="PIRNR" id="PIRNR000533"/>
    </source>
</evidence>
<keyword evidence="12 14" id="KW-0324">Glycolysis</keyword>
<comment type="catalytic activity">
    <reaction evidence="13 14 15">
        <text>beta-D-fructose 6-phosphate + ATP = beta-D-fructose 1,6-bisphosphate + ADP + H(+)</text>
        <dbReference type="Rhea" id="RHEA:16109"/>
        <dbReference type="ChEBI" id="CHEBI:15378"/>
        <dbReference type="ChEBI" id="CHEBI:30616"/>
        <dbReference type="ChEBI" id="CHEBI:32966"/>
        <dbReference type="ChEBI" id="CHEBI:57634"/>
        <dbReference type="ChEBI" id="CHEBI:456216"/>
        <dbReference type="EC" id="2.7.1.11"/>
    </reaction>
</comment>
<dbReference type="PROSITE" id="PS00433">
    <property type="entry name" value="PHOSPHOFRUCTOKINASE"/>
    <property type="match status" value="2"/>
</dbReference>
<feature type="domain" description="Phosphofructokinase" evidence="16">
    <location>
        <begin position="441"/>
        <end position="730"/>
    </location>
</feature>
<keyword evidence="8 14" id="KW-0547">Nucleotide-binding</keyword>
<feature type="binding site" description="in other chain" evidence="14">
    <location>
        <position position="301"/>
    </location>
    <ligand>
        <name>substrate</name>
        <note>ligand shared between dimeric partners</note>
    </ligand>
</feature>
<keyword evidence="9 14" id="KW-0418">Kinase</keyword>
<dbReference type="InterPro" id="IPR022953">
    <property type="entry name" value="ATP_PFK"/>
</dbReference>
<comment type="subcellular location">
    <subcellularLocation>
        <location evidence="2 14">Cytoplasm</location>
    </subcellularLocation>
</comment>
<feature type="binding site" evidence="14">
    <location>
        <position position="10"/>
    </location>
    <ligand>
        <name>ATP</name>
        <dbReference type="ChEBI" id="CHEBI:30616"/>
    </ligand>
</feature>
<dbReference type="GO" id="GO:0016208">
    <property type="term" value="F:AMP binding"/>
    <property type="evidence" value="ECO:0007669"/>
    <property type="project" value="TreeGrafter"/>
</dbReference>
<feature type="binding site" description="in other chain" evidence="14">
    <location>
        <begin position="567"/>
        <end position="571"/>
    </location>
    <ligand>
        <name>beta-D-fructose 2,6-bisphosphate</name>
        <dbReference type="ChEBI" id="CHEBI:58579"/>
        <note>allosteric activator; ligand shared between dimeric partners</note>
    </ligand>
</feature>
<dbReference type="GO" id="GO:0005524">
    <property type="term" value="F:ATP binding"/>
    <property type="evidence" value="ECO:0007669"/>
    <property type="project" value="UniProtKB-KW"/>
</dbReference>
<dbReference type="GO" id="GO:0005945">
    <property type="term" value="C:6-phosphofructokinase complex"/>
    <property type="evidence" value="ECO:0007669"/>
    <property type="project" value="TreeGrafter"/>
</dbReference>
<dbReference type="HAMAP" id="MF_03184">
    <property type="entry name" value="Phosphofructokinase_I_E"/>
    <property type="match status" value="1"/>
</dbReference>